<dbReference type="AlphaFoldDB" id="A0A9Q6ABP1"/>
<reference evidence="1 2" key="1">
    <citation type="submission" date="2017-12" db="EMBL/GenBank/DDBJ databases">
        <title>Comparative Functional Genomics of Dry Heat Resistant strains isolated from the Viking Spacecraft.</title>
        <authorList>
            <person name="Seuylemezian A."/>
            <person name="Cooper K."/>
            <person name="Vaishampayan P."/>
        </authorList>
    </citation>
    <scope>NUCLEOTIDE SEQUENCE [LARGE SCALE GENOMIC DNA]</scope>
    <source>
        <strain evidence="1 2">V48-19</strain>
    </source>
</reference>
<accession>A0A9Q6ABP1</accession>
<protein>
    <submittedName>
        <fullName evidence="1">Uncharacterized protein</fullName>
    </submittedName>
</protein>
<evidence type="ECO:0000313" key="2">
    <source>
        <dbReference type="Proteomes" id="UP000234803"/>
    </source>
</evidence>
<name>A0A9Q6ABP1_9BACI</name>
<sequence length="78" mass="9025">MKGGRLSPAFLYLMLHHLQNENKKNLNDTDCESLLLHLYHLGFACFRSNNPDGSLYLFCRYTLALDLWDVNAFIFGVD</sequence>
<evidence type="ECO:0000313" key="1">
    <source>
        <dbReference type="EMBL" id="PLS09927.1"/>
    </source>
</evidence>
<comment type="caution">
    <text evidence="1">The sequence shown here is derived from an EMBL/GenBank/DDBJ whole genome shotgun (WGS) entry which is preliminary data.</text>
</comment>
<dbReference type="EMBL" id="PGUV01000001">
    <property type="protein sequence ID" value="PLS09927.1"/>
    <property type="molecule type" value="Genomic_DNA"/>
</dbReference>
<organism evidence="1 2">
    <name type="scientific">Bacillus halotolerans</name>
    <dbReference type="NCBI Taxonomy" id="260554"/>
    <lineage>
        <taxon>Bacteria</taxon>
        <taxon>Bacillati</taxon>
        <taxon>Bacillota</taxon>
        <taxon>Bacilli</taxon>
        <taxon>Bacillales</taxon>
        <taxon>Bacillaceae</taxon>
        <taxon>Bacillus</taxon>
    </lineage>
</organism>
<dbReference type="Proteomes" id="UP000234803">
    <property type="component" value="Unassembled WGS sequence"/>
</dbReference>
<proteinExistence type="predicted"/>
<gene>
    <name evidence="1" type="ORF">CUU63_01060</name>
</gene>